<dbReference type="GO" id="GO:0009055">
    <property type="term" value="F:electron transfer activity"/>
    <property type="evidence" value="ECO:0007669"/>
    <property type="project" value="InterPro"/>
</dbReference>
<comment type="caution">
    <text evidence="9">The sequence shown here is derived from an EMBL/GenBank/DDBJ whole genome shotgun (WGS) entry which is preliminary data.</text>
</comment>
<feature type="signal peptide" evidence="7">
    <location>
        <begin position="1"/>
        <end position="19"/>
    </location>
</feature>
<evidence type="ECO:0000256" key="3">
    <source>
        <dbReference type="ARBA" id="ARBA00022982"/>
    </source>
</evidence>
<evidence type="ECO:0000313" key="10">
    <source>
        <dbReference type="Proteomes" id="UP001159364"/>
    </source>
</evidence>
<keyword evidence="4" id="KW-0186">Copper</keyword>
<keyword evidence="5" id="KW-0325">Glycoprotein</keyword>
<dbReference type="InterPro" id="IPR003245">
    <property type="entry name" value="Phytocyanin_dom"/>
</dbReference>
<dbReference type="PANTHER" id="PTHR33021">
    <property type="entry name" value="BLUE COPPER PROTEIN"/>
    <property type="match status" value="1"/>
</dbReference>
<feature type="domain" description="Phytocyanin" evidence="8">
    <location>
        <begin position="20"/>
        <end position="120"/>
    </location>
</feature>
<keyword evidence="1" id="KW-0813">Transport</keyword>
<reference evidence="9 10" key="1">
    <citation type="submission" date="2021-09" db="EMBL/GenBank/DDBJ databases">
        <title>Genomic insights and catalytic innovation underlie evolution of tropane alkaloids biosynthesis.</title>
        <authorList>
            <person name="Wang Y.-J."/>
            <person name="Tian T."/>
            <person name="Huang J.-P."/>
            <person name="Huang S.-X."/>
        </authorList>
    </citation>
    <scope>NUCLEOTIDE SEQUENCE [LARGE SCALE GENOMIC DNA]</scope>
    <source>
        <strain evidence="9">KIB-2018</strain>
        <tissue evidence="9">Leaf</tissue>
    </source>
</reference>
<protein>
    <recommendedName>
        <fullName evidence="8">Phytocyanin domain-containing protein</fullName>
    </recommendedName>
</protein>
<dbReference type="PANTHER" id="PTHR33021:SF350">
    <property type="entry name" value="UCLACYANIN-2"/>
    <property type="match status" value="1"/>
</dbReference>
<dbReference type="Proteomes" id="UP001159364">
    <property type="component" value="Linkage Group LG08"/>
</dbReference>
<organism evidence="9 10">
    <name type="scientific">Erythroxylum novogranatense</name>
    <dbReference type="NCBI Taxonomy" id="1862640"/>
    <lineage>
        <taxon>Eukaryota</taxon>
        <taxon>Viridiplantae</taxon>
        <taxon>Streptophyta</taxon>
        <taxon>Embryophyta</taxon>
        <taxon>Tracheophyta</taxon>
        <taxon>Spermatophyta</taxon>
        <taxon>Magnoliopsida</taxon>
        <taxon>eudicotyledons</taxon>
        <taxon>Gunneridae</taxon>
        <taxon>Pentapetalae</taxon>
        <taxon>rosids</taxon>
        <taxon>fabids</taxon>
        <taxon>Malpighiales</taxon>
        <taxon>Erythroxylaceae</taxon>
        <taxon>Erythroxylum</taxon>
    </lineage>
</organism>
<accession>A0AAV8UCR2</accession>
<evidence type="ECO:0000256" key="1">
    <source>
        <dbReference type="ARBA" id="ARBA00022448"/>
    </source>
</evidence>
<evidence type="ECO:0000256" key="4">
    <source>
        <dbReference type="ARBA" id="ARBA00023008"/>
    </source>
</evidence>
<keyword evidence="10" id="KW-1185">Reference proteome</keyword>
<dbReference type="EMBL" id="JAIWQS010000008">
    <property type="protein sequence ID" value="KAJ8900213.1"/>
    <property type="molecule type" value="Genomic_DNA"/>
</dbReference>
<proteinExistence type="predicted"/>
<dbReference type="PROSITE" id="PS51485">
    <property type="entry name" value="PHYTOCYANIN"/>
    <property type="match status" value="1"/>
</dbReference>
<evidence type="ECO:0000256" key="2">
    <source>
        <dbReference type="ARBA" id="ARBA00022723"/>
    </source>
</evidence>
<dbReference type="CDD" id="cd04216">
    <property type="entry name" value="Phytocyanin"/>
    <property type="match status" value="1"/>
</dbReference>
<evidence type="ECO:0000313" key="9">
    <source>
        <dbReference type="EMBL" id="KAJ8900213.1"/>
    </source>
</evidence>
<feature type="compositionally biased region" description="Low complexity" evidence="6">
    <location>
        <begin position="120"/>
        <end position="145"/>
    </location>
</feature>
<dbReference type="Pfam" id="PF02298">
    <property type="entry name" value="Cu_bind_like"/>
    <property type="match status" value="1"/>
</dbReference>
<evidence type="ECO:0000256" key="7">
    <source>
        <dbReference type="SAM" id="SignalP"/>
    </source>
</evidence>
<dbReference type="SUPFAM" id="SSF49503">
    <property type="entry name" value="Cupredoxins"/>
    <property type="match status" value="1"/>
</dbReference>
<dbReference type="AlphaFoldDB" id="A0AAV8UCR2"/>
<sequence>MATAIVLVVLVLAAPAVYAADHTVGGSSGWTNFGTDYTTWSAGETFSVGDTLVFNYDGNTHGVSEVSQSDYNSCSSSNAIMTYNDGATTITLSKAGPMYFICPTAGHCSGGMKLAVNVGSASTTPTPGTSPSTPATTTPSGSTPSKSNGTASHPGYNGAAGSFSTGTSLLVLGSMLGVALMG</sequence>
<keyword evidence="7" id="KW-0732">Signal</keyword>
<dbReference type="Gene3D" id="2.60.40.420">
    <property type="entry name" value="Cupredoxins - blue copper proteins"/>
    <property type="match status" value="1"/>
</dbReference>
<dbReference type="GO" id="GO:0046872">
    <property type="term" value="F:metal ion binding"/>
    <property type="evidence" value="ECO:0007669"/>
    <property type="project" value="UniProtKB-KW"/>
</dbReference>
<keyword evidence="2" id="KW-0479">Metal-binding</keyword>
<dbReference type="InterPro" id="IPR008972">
    <property type="entry name" value="Cupredoxin"/>
</dbReference>
<evidence type="ECO:0000256" key="5">
    <source>
        <dbReference type="ARBA" id="ARBA00023180"/>
    </source>
</evidence>
<feature type="region of interest" description="Disordered" evidence="6">
    <location>
        <begin position="120"/>
        <end position="153"/>
    </location>
</feature>
<feature type="chain" id="PRO_5043350474" description="Phytocyanin domain-containing protein" evidence="7">
    <location>
        <begin position="20"/>
        <end position="182"/>
    </location>
</feature>
<dbReference type="InterPro" id="IPR039391">
    <property type="entry name" value="Phytocyanin-like"/>
</dbReference>
<dbReference type="FunFam" id="2.60.40.420:FF:000003">
    <property type="entry name" value="Blue copper"/>
    <property type="match status" value="1"/>
</dbReference>
<dbReference type="GO" id="GO:0005886">
    <property type="term" value="C:plasma membrane"/>
    <property type="evidence" value="ECO:0007669"/>
    <property type="project" value="TreeGrafter"/>
</dbReference>
<keyword evidence="3" id="KW-0249">Electron transport</keyword>
<evidence type="ECO:0000259" key="8">
    <source>
        <dbReference type="PROSITE" id="PS51485"/>
    </source>
</evidence>
<gene>
    <name evidence="9" type="ORF">K2173_024853</name>
</gene>
<name>A0AAV8UCR2_9ROSI</name>
<evidence type="ECO:0000256" key="6">
    <source>
        <dbReference type="SAM" id="MobiDB-lite"/>
    </source>
</evidence>